<dbReference type="InterPro" id="IPR032343">
    <property type="entry name" value="MBD2/MBD3_p55-bd"/>
</dbReference>
<evidence type="ECO:0000259" key="2">
    <source>
        <dbReference type="Pfam" id="PF16564"/>
    </source>
</evidence>
<feature type="region of interest" description="Disordered" evidence="1">
    <location>
        <begin position="126"/>
        <end position="156"/>
    </location>
</feature>
<dbReference type="Pfam" id="PF16564">
    <property type="entry name" value="MBDa"/>
    <property type="match status" value="1"/>
</dbReference>
<evidence type="ECO:0000313" key="3">
    <source>
        <dbReference type="EMBL" id="KAB0363363.1"/>
    </source>
</evidence>
<dbReference type="EMBL" id="VCEA01000001">
    <property type="protein sequence ID" value="KAB0363363.1"/>
    <property type="molecule type" value="Genomic_DNA"/>
</dbReference>
<dbReference type="Proteomes" id="UP000326458">
    <property type="component" value="Unassembled WGS sequence"/>
</dbReference>
<proteinExistence type="predicted"/>
<comment type="caution">
    <text evidence="3">The sequence shown here is derived from an EMBL/GenBank/DDBJ whole genome shotgun (WGS) entry which is preliminary data.</text>
</comment>
<organism evidence="3 4">
    <name type="scientific">Muntiacus muntjak</name>
    <name type="common">Barking deer</name>
    <name type="synonym">Indian muntjac</name>
    <dbReference type="NCBI Taxonomy" id="9888"/>
    <lineage>
        <taxon>Eukaryota</taxon>
        <taxon>Metazoa</taxon>
        <taxon>Chordata</taxon>
        <taxon>Craniata</taxon>
        <taxon>Vertebrata</taxon>
        <taxon>Euteleostomi</taxon>
        <taxon>Mammalia</taxon>
        <taxon>Eutheria</taxon>
        <taxon>Laurasiatheria</taxon>
        <taxon>Artiodactyla</taxon>
        <taxon>Ruminantia</taxon>
        <taxon>Pecora</taxon>
        <taxon>Cervidae</taxon>
        <taxon>Muntiacinae</taxon>
        <taxon>Muntiacus</taxon>
    </lineage>
</organism>
<feature type="domain" description="Methyl-CpG-binding" evidence="2">
    <location>
        <begin position="6"/>
        <end position="62"/>
    </location>
</feature>
<keyword evidence="4" id="KW-1185">Reference proteome</keyword>
<gene>
    <name evidence="3" type="ORF">FD754_007519</name>
</gene>
<reference evidence="3 4" key="1">
    <citation type="submission" date="2019-06" db="EMBL/GenBank/DDBJ databases">
        <title>Discovery of a novel chromosome fission-fusion reversal in muntjac.</title>
        <authorList>
            <person name="Mudd A.B."/>
            <person name="Bredeson J.V."/>
            <person name="Baum R."/>
            <person name="Hockemeyer D."/>
            <person name="Rokhsar D.S."/>
        </authorList>
    </citation>
    <scope>NUCLEOTIDE SEQUENCE [LARGE SCALE GENOMIC DNA]</scope>
    <source>
        <strain evidence="3">UTSW_UCB_Mm</strain>
        <tissue evidence="3">Fibroblast cell line</tissue>
    </source>
</reference>
<protein>
    <recommendedName>
        <fullName evidence="2">Methyl-CpG-binding domain-containing protein</fullName>
    </recommendedName>
</protein>
<name>A0A5N3WPJ9_MUNMU</name>
<dbReference type="AlphaFoldDB" id="A0A5N3WPJ9"/>
<evidence type="ECO:0000313" key="4">
    <source>
        <dbReference type="Proteomes" id="UP000326458"/>
    </source>
</evidence>
<evidence type="ECO:0000256" key="1">
    <source>
        <dbReference type="SAM" id="MobiDB-lite"/>
    </source>
</evidence>
<sequence>MPQTLEKKRQYYLGKSEQSHCDETALPIRLTSCIFQRPVTRITSHPGNVVRHRQCEGTLEKPPAYSPVGDPFRTMDSANASRIFAQLGVGESLGRSILAQSSDGVELDPGLGLFLPHTLCRQPLSAVSESEESKEEIGYGLEGRQACQGGRKSQES</sequence>
<accession>A0A5N3WPJ9</accession>